<reference evidence="2 3" key="1">
    <citation type="journal article" date="2013" name="ISME J.">
        <title>Comparative genomics of pathogenic lineages of Vibrio nigripulchritudo identifies virulence-associated traits.</title>
        <authorList>
            <person name="Goudenege D."/>
            <person name="Labreuche Y."/>
            <person name="Krin E."/>
            <person name="Ansquer D."/>
            <person name="Mangenot S."/>
            <person name="Calteau A."/>
            <person name="Medigue C."/>
            <person name="Mazel D."/>
            <person name="Polz M.F."/>
            <person name="Le Roux F."/>
        </authorList>
    </citation>
    <scope>NUCLEOTIDE SEQUENCE [LARGE SCALE GENOMIC DNA]</scope>
    <source>
        <strain evidence="2 3">SOn1</strain>
    </source>
</reference>
<dbReference type="InterPro" id="IPR016181">
    <property type="entry name" value="Acyl_CoA_acyltransferase"/>
</dbReference>
<evidence type="ECO:0000313" key="3">
    <source>
        <dbReference type="Proteomes" id="UP000018211"/>
    </source>
</evidence>
<feature type="domain" description="N-acetyltransferase" evidence="1">
    <location>
        <begin position="9"/>
        <end position="162"/>
    </location>
</feature>
<name>A0AAV2VUE0_9VIBR</name>
<dbReference type="Proteomes" id="UP000018211">
    <property type="component" value="Unassembled WGS sequence"/>
</dbReference>
<evidence type="ECO:0000259" key="1">
    <source>
        <dbReference type="PROSITE" id="PS51186"/>
    </source>
</evidence>
<accession>A0AAV2VUE0</accession>
<evidence type="ECO:0000313" key="2">
    <source>
        <dbReference type="EMBL" id="CCO48088.1"/>
    </source>
</evidence>
<protein>
    <submittedName>
        <fullName evidence="2">Acetyltransferase</fullName>
    </submittedName>
</protein>
<dbReference type="PROSITE" id="PS51186">
    <property type="entry name" value="GNAT"/>
    <property type="match status" value="1"/>
</dbReference>
<dbReference type="AlphaFoldDB" id="A0AAV2VUE0"/>
<dbReference type="Gene3D" id="3.40.630.30">
    <property type="match status" value="1"/>
</dbReference>
<comment type="caution">
    <text evidence="2">The sequence shown here is derived from an EMBL/GenBank/DDBJ whole genome shotgun (WGS) entry which is preliminary data.</text>
</comment>
<dbReference type="RefSeq" id="WP_022612687.1">
    <property type="nucleotide sequence ID" value="NZ_LK391965.1"/>
</dbReference>
<organism evidence="2 3">
    <name type="scientific">Vibrio nigripulchritudo SOn1</name>
    <dbReference type="NCBI Taxonomy" id="1238450"/>
    <lineage>
        <taxon>Bacteria</taxon>
        <taxon>Pseudomonadati</taxon>
        <taxon>Pseudomonadota</taxon>
        <taxon>Gammaproteobacteria</taxon>
        <taxon>Vibrionales</taxon>
        <taxon>Vibrionaceae</taxon>
        <taxon>Vibrio</taxon>
    </lineage>
</organism>
<dbReference type="InterPro" id="IPR000182">
    <property type="entry name" value="GNAT_dom"/>
</dbReference>
<dbReference type="GO" id="GO:0016747">
    <property type="term" value="F:acyltransferase activity, transferring groups other than amino-acyl groups"/>
    <property type="evidence" value="ECO:0007669"/>
    <property type="project" value="InterPro"/>
</dbReference>
<dbReference type="Pfam" id="PF13673">
    <property type="entry name" value="Acetyltransf_10"/>
    <property type="match status" value="1"/>
</dbReference>
<sequence length="162" mass="18000">MTYSAAIHCSFMKATKKDLPAVNALIQDSKASWGYAPELLALWREGLTIRESHLSERELYKGLTPDGLICCVYSFSKTTDGVFELEDCFVEPRFLGLGLGHQIMADLFARLNELGAKKVIIVADPNAVGFYRKYGANQVGTYPSIPEGRQLPVLEIEMHEKG</sequence>
<dbReference type="EMBL" id="CAOF01000137">
    <property type="protein sequence ID" value="CCO48088.1"/>
    <property type="molecule type" value="Genomic_DNA"/>
</dbReference>
<dbReference type="CDD" id="cd04301">
    <property type="entry name" value="NAT_SF"/>
    <property type="match status" value="1"/>
</dbReference>
<proteinExistence type="predicted"/>
<gene>
    <name evidence="2" type="ORF">VIBNISOn1_450051</name>
</gene>
<dbReference type="SUPFAM" id="SSF55729">
    <property type="entry name" value="Acyl-CoA N-acyltransferases (Nat)"/>
    <property type="match status" value="1"/>
</dbReference>